<dbReference type="EC" id="2.7.1.56" evidence="8"/>
<dbReference type="NCBIfam" id="TIGR03168">
    <property type="entry name" value="1-PFK"/>
    <property type="match status" value="1"/>
</dbReference>
<dbReference type="SUPFAM" id="SSF53613">
    <property type="entry name" value="Ribokinase-like"/>
    <property type="match status" value="1"/>
</dbReference>
<name>A0ABC8AQE1_9NOCA</name>
<dbReference type="GO" id="GO:0005524">
    <property type="term" value="F:ATP binding"/>
    <property type="evidence" value="ECO:0007669"/>
    <property type="project" value="UniProtKB-KW"/>
</dbReference>
<dbReference type="EMBL" id="BBYQ01000036">
    <property type="protein sequence ID" value="GAP28465.1"/>
    <property type="molecule type" value="Genomic_DNA"/>
</dbReference>
<dbReference type="Gene3D" id="3.40.1190.20">
    <property type="match status" value="1"/>
</dbReference>
<protein>
    <submittedName>
        <fullName evidence="8">1-phosphofructokinase</fullName>
        <ecNumber evidence="8">2.7.1.56</ecNumber>
    </submittedName>
    <submittedName>
        <fullName evidence="9">Carbohydrate kinase</fullName>
    </submittedName>
</protein>
<dbReference type="InterPro" id="IPR029056">
    <property type="entry name" value="Ribokinase-like"/>
</dbReference>
<evidence type="ECO:0000256" key="6">
    <source>
        <dbReference type="PIRNR" id="PIRNR000535"/>
    </source>
</evidence>
<reference evidence="9 10" key="2">
    <citation type="journal article" date="2016" name="Genome Announc.">
        <title>Draft Genome Sequence of Erythromycin- and Oxytetracycline-Sensitive Nocardia seriolae Strain U-1 (NBRC 110359).</title>
        <authorList>
            <person name="Imajoh M."/>
            <person name="Sukeda M."/>
            <person name="Shimizu M."/>
            <person name="Yamane J."/>
            <person name="Ohnishi K."/>
            <person name="Oshima S."/>
        </authorList>
    </citation>
    <scope>NUCLEOTIDE SEQUENCE [LARGE SCALE GENOMIC DNA]</scope>
    <source>
        <strain evidence="9 10">U-1</strain>
    </source>
</reference>
<evidence type="ECO:0000313" key="10">
    <source>
        <dbReference type="Proteomes" id="UP000037179"/>
    </source>
</evidence>
<dbReference type="GeneID" id="93373047"/>
<keyword evidence="4 9" id="KW-0418">Kinase</keyword>
<dbReference type="Proteomes" id="UP000180166">
    <property type="component" value="Chromosome"/>
</dbReference>
<dbReference type="EMBL" id="CP017839">
    <property type="protein sequence ID" value="APA96378.1"/>
    <property type="molecule type" value="Genomic_DNA"/>
</dbReference>
<evidence type="ECO:0000256" key="3">
    <source>
        <dbReference type="ARBA" id="ARBA00022741"/>
    </source>
</evidence>
<dbReference type="GO" id="GO:0008662">
    <property type="term" value="F:1-phosphofructokinase activity"/>
    <property type="evidence" value="ECO:0007669"/>
    <property type="project" value="UniProtKB-EC"/>
</dbReference>
<evidence type="ECO:0000256" key="1">
    <source>
        <dbReference type="ARBA" id="ARBA00010688"/>
    </source>
</evidence>
<dbReference type="PROSITE" id="PS00584">
    <property type="entry name" value="PFKB_KINASES_2"/>
    <property type="match status" value="1"/>
</dbReference>
<evidence type="ECO:0000256" key="4">
    <source>
        <dbReference type="ARBA" id="ARBA00022777"/>
    </source>
</evidence>
<dbReference type="PIRSF" id="PIRSF000535">
    <property type="entry name" value="1PFK/6PFK/LacC"/>
    <property type="match status" value="1"/>
</dbReference>
<evidence type="ECO:0000313" key="8">
    <source>
        <dbReference type="EMBL" id="APA96378.1"/>
    </source>
</evidence>
<evidence type="ECO:0000313" key="11">
    <source>
        <dbReference type="Proteomes" id="UP000180166"/>
    </source>
</evidence>
<evidence type="ECO:0000259" key="7">
    <source>
        <dbReference type="Pfam" id="PF00294"/>
    </source>
</evidence>
<keyword evidence="5" id="KW-0067">ATP-binding</keyword>
<dbReference type="RefSeq" id="WP_036545575.1">
    <property type="nucleotide sequence ID" value="NZ_BAAARX010000002.1"/>
</dbReference>
<reference evidence="10" key="1">
    <citation type="submission" date="2015-07" db="EMBL/GenBank/DDBJ databases">
        <title>Nocardia seriolae U-1 whole genome shotgun sequence.</title>
        <authorList>
            <person name="Imajoh M."/>
            <person name="Fukumoto Y."/>
            <person name="Sukeda M."/>
            <person name="Yamane J."/>
            <person name="Yamasaki K."/>
            <person name="Shimizu M."/>
            <person name="Ohnishi K."/>
            <person name="Oshima S."/>
        </authorList>
    </citation>
    <scope>NUCLEOTIDE SEQUENCE [LARGE SCALE GENOMIC DNA]</scope>
    <source>
        <strain evidence="10">U-1</strain>
    </source>
</reference>
<dbReference type="PANTHER" id="PTHR46566:SF5">
    <property type="entry name" value="1-PHOSPHOFRUCTOKINASE"/>
    <property type="match status" value="1"/>
</dbReference>
<keyword evidence="10" id="KW-1185">Reference proteome</keyword>
<dbReference type="Pfam" id="PF00294">
    <property type="entry name" value="PfkB"/>
    <property type="match status" value="1"/>
</dbReference>
<gene>
    <name evidence="8" type="ORF">NS506_02312</name>
    <name evidence="9" type="ORF">NSK11_contig00036-0054</name>
</gene>
<dbReference type="InterPro" id="IPR017583">
    <property type="entry name" value="Tagatose/fructose_Pkinase"/>
</dbReference>
<keyword evidence="3" id="KW-0547">Nucleotide-binding</keyword>
<reference evidence="8 11" key="3">
    <citation type="submission" date="2016-10" db="EMBL/GenBank/DDBJ databases">
        <title>Genome sequence of Nocardia seriolae strain EM150506, isolated from Anguila japonica.</title>
        <authorList>
            <person name="Han H.-J."/>
        </authorList>
    </citation>
    <scope>NUCLEOTIDE SEQUENCE [LARGE SCALE GENOMIC DNA]</scope>
    <source>
        <strain evidence="8 11">EM150506</strain>
    </source>
</reference>
<dbReference type="AlphaFoldDB" id="A0ABC8AQE1"/>
<proteinExistence type="inferred from homology"/>
<dbReference type="Proteomes" id="UP000037179">
    <property type="component" value="Unassembled WGS sequence"/>
</dbReference>
<feature type="domain" description="Carbohydrate kinase PfkB" evidence="7">
    <location>
        <begin position="10"/>
        <end position="285"/>
    </location>
</feature>
<dbReference type="PANTHER" id="PTHR46566">
    <property type="entry name" value="1-PHOSPHOFRUCTOKINASE-RELATED"/>
    <property type="match status" value="1"/>
</dbReference>
<dbReference type="InterPro" id="IPR002173">
    <property type="entry name" value="Carboh/pur_kinase_PfkB_CS"/>
</dbReference>
<organism evidence="8 11">
    <name type="scientific">Nocardia seriolae</name>
    <dbReference type="NCBI Taxonomy" id="37332"/>
    <lineage>
        <taxon>Bacteria</taxon>
        <taxon>Bacillati</taxon>
        <taxon>Actinomycetota</taxon>
        <taxon>Actinomycetes</taxon>
        <taxon>Mycobacteriales</taxon>
        <taxon>Nocardiaceae</taxon>
        <taxon>Nocardia</taxon>
    </lineage>
</organism>
<evidence type="ECO:0000313" key="9">
    <source>
        <dbReference type="EMBL" id="GAP28465.1"/>
    </source>
</evidence>
<evidence type="ECO:0000256" key="2">
    <source>
        <dbReference type="ARBA" id="ARBA00022679"/>
    </source>
</evidence>
<keyword evidence="2 6" id="KW-0808">Transferase</keyword>
<comment type="similarity">
    <text evidence="1">Belongs to the carbohydrate kinase PfkB family.</text>
</comment>
<dbReference type="KEGG" id="nsr:NS506_02312"/>
<dbReference type="InterPro" id="IPR011611">
    <property type="entry name" value="PfkB_dom"/>
</dbReference>
<accession>A0ABC8AQE1</accession>
<sequence>MSDVILTVTMNPAYDMTYRLERLEPGRAQRVLSVEQRLGGKGINVTRILCQLGSYSRATGFADHTFAAAAADEFPADFVPALPWVRRTVVISESRDGTATGLWEPGAYVHELHAVDRLRDRIQFLLPELRGLVVSGSLPGGIDETVPAALARAAVAAGVPTVCDVDGPALKLAAAVPGVILMPNRDELERLTGAVTARPEAVVAAARPLLDAGVGAVIATLGPDGMVAVTASCAWSATLPEPLAGNPTGAGDAAAAAVVRALATGDEPDWPAILTDAVATSAAAVVIPVAGESDLTLRDRLAPTVRVRGWSFP</sequence>
<evidence type="ECO:0000256" key="5">
    <source>
        <dbReference type="ARBA" id="ARBA00022840"/>
    </source>
</evidence>